<dbReference type="STRING" id="582667.SAMN05192568_10708"/>
<proteinExistence type="predicted"/>
<dbReference type="OrthoDB" id="7851643at2"/>
<keyword evidence="2" id="KW-1185">Reference proteome</keyword>
<accession>A0A1I4UGN4</accession>
<evidence type="ECO:0000313" key="2">
    <source>
        <dbReference type="Proteomes" id="UP000199048"/>
    </source>
</evidence>
<reference evidence="2" key="1">
    <citation type="submission" date="2016-10" db="EMBL/GenBank/DDBJ databases">
        <authorList>
            <person name="Varghese N."/>
            <person name="Submissions S."/>
        </authorList>
    </citation>
    <scope>NUCLEOTIDE SEQUENCE [LARGE SCALE GENOMIC DNA]</scope>
    <source>
        <strain evidence="2">BL36</strain>
    </source>
</reference>
<name>A0A1I4UGN4_9HYPH</name>
<sequence length="277" mass="31548">MMSSAIKLTVEGGVRFEFEQSELPLFSICTLVTKIDEYNQFLSSAFDAGFSLDRCEFFYADNTAGNSWDARHALRRFIHCARGRYVILCHQDLVFKFDDYSDLVDRLAELTACDPNWGVCGNAGADNRGSLVVRISDPHGSDRMPAQPLPAKVVSLDENFLVIRSDSGITFPRDLHGFHWYGSDACIVARTLGWEAYVINFHIYHKSGGSTSGSYRDEGRSFSLKYSELANSRWHYVVTGHSLFISPYVTWRLAAKVFLKIRQLLGRFRRLLRTKMR</sequence>
<dbReference type="EMBL" id="FOTK01000070">
    <property type="protein sequence ID" value="SFM88085.1"/>
    <property type="molecule type" value="Genomic_DNA"/>
</dbReference>
<organism evidence="1 2">
    <name type="scientific">Methylobacterium pseudosasicola</name>
    <dbReference type="NCBI Taxonomy" id="582667"/>
    <lineage>
        <taxon>Bacteria</taxon>
        <taxon>Pseudomonadati</taxon>
        <taxon>Pseudomonadota</taxon>
        <taxon>Alphaproteobacteria</taxon>
        <taxon>Hyphomicrobiales</taxon>
        <taxon>Methylobacteriaceae</taxon>
        <taxon>Methylobacterium</taxon>
    </lineage>
</organism>
<evidence type="ECO:0008006" key="3">
    <source>
        <dbReference type="Google" id="ProtNLM"/>
    </source>
</evidence>
<evidence type="ECO:0000313" key="1">
    <source>
        <dbReference type="EMBL" id="SFM88085.1"/>
    </source>
</evidence>
<dbReference type="RefSeq" id="WP_139234297.1">
    <property type="nucleotide sequence ID" value="NZ_FOTK01000070.1"/>
</dbReference>
<gene>
    <name evidence="1" type="ORF">SAMN05192568_10708</name>
</gene>
<dbReference type="InterPro" id="IPR029044">
    <property type="entry name" value="Nucleotide-diphossugar_trans"/>
</dbReference>
<protein>
    <recommendedName>
        <fullName evidence="3">Glycosyltransferase like family protein</fullName>
    </recommendedName>
</protein>
<dbReference type="Gene3D" id="3.90.550.10">
    <property type="entry name" value="Spore Coat Polysaccharide Biosynthesis Protein SpsA, Chain A"/>
    <property type="match status" value="1"/>
</dbReference>
<dbReference type="Proteomes" id="UP000199048">
    <property type="component" value="Unassembled WGS sequence"/>
</dbReference>
<dbReference type="AlphaFoldDB" id="A0A1I4UGN4"/>